<evidence type="ECO:0000256" key="1">
    <source>
        <dbReference type="ARBA" id="ARBA00022448"/>
    </source>
</evidence>
<keyword evidence="4" id="KW-0677">Repeat</keyword>
<evidence type="ECO:0000256" key="3">
    <source>
        <dbReference type="ARBA" id="ARBA00022723"/>
    </source>
</evidence>
<keyword evidence="3" id="KW-0479">Metal-binding</keyword>
<dbReference type="SUPFAM" id="SSF54862">
    <property type="entry name" value="4Fe-4S ferredoxins"/>
    <property type="match status" value="1"/>
</dbReference>
<dbReference type="InterPro" id="IPR050572">
    <property type="entry name" value="Fe-S_Ferredoxin"/>
</dbReference>
<evidence type="ECO:0000256" key="6">
    <source>
        <dbReference type="ARBA" id="ARBA00023004"/>
    </source>
</evidence>
<dbReference type="GO" id="GO:0016491">
    <property type="term" value="F:oxidoreductase activity"/>
    <property type="evidence" value="ECO:0007669"/>
    <property type="project" value="UniProtKB-ARBA"/>
</dbReference>
<dbReference type="AlphaFoldDB" id="A0A7C3J2W4"/>
<accession>A0A7C3J2W4</accession>
<gene>
    <name evidence="9" type="ORF">ENS19_07595</name>
</gene>
<name>A0A7C3J2W4_9CREN</name>
<dbReference type="Pfam" id="PF04015">
    <property type="entry name" value="DUF362"/>
    <property type="match status" value="1"/>
</dbReference>
<dbReference type="PANTHER" id="PTHR43687:SF6">
    <property type="entry name" value="L-ASPARTATE SEMIALDEHYDE SULFURTRANSFERASE IRON-SULFUR SUBUNIT"/>
    <property type="match status" value="1"/>
</dbReference>
<dbReference type="PROSITE" id="PS51379">
    <property type="entry name" value="4FE4S_FER_2"/>
    <property type="match status" value="2"/>
</dbReference>
<dbReference type="InterPro" id="IPR017896">
    <property type="entry name" value="4Fe4S_Fe-S-bd"/>
</dbReference>
<keyword evidence="1" id="KW-0813">Transport</keyword>
<dbReference type="GO" id="GO:0046872">
    <property type="term" value="F:metal ion binding"/>
    <property type="evidence" value="ECO:0007669"/>
    <property type="project" value="UniProtKB-KW"/>
</dbReference>
<feature type="domain" description="4Fe-4S ferredoxin-type" evidence="8">
    <location>
        <begin position="302"/>
        <end position="331"/>
    </location>
</feature>
<dbReference type="Gene3D" id="3.30.70.20">
    <property type="match status" value="1"/>
</dbReference>
<comment type="caution">
    <text evidence="9">The sequence shown here is derived from an EMBL/GenBank/DDBJ whole genome shotgun (WGS) entry which is preliminary data.</text>
</comment>
<dbReference type="PROSITE" id="PS00198">
    <property type="entry name" value="4FE4S_FER_1"/>
    <property type="match status" value="2"/>
</dbReference>
<sequence>MGYCVSIVRVEKNVEYAIERTIELLGWSPKESTYLIKPNMLNAKTSEEGVTTDPRIIGALVRYLKERGITALVGDSPGNAYPGKARMVFEKTGMMETIRKYGASYVDFEETPANLVRINGEVVTSIGLGSPIMKSSIINVAKLKTHMQTMMTGATKNIAMGSIQGSGKSLIHEVGKDPTKMAKAIVDIYEFLRPKIALNVMDAIVCMEGNGPSSGSPIRLGLVMASQDALALDMASFRVAGVDPLAIPYIKEASRRGLGPRLPDEIELLGDAPVAAKFRLPSTIASRLTTFAGAIAYTVLKSSVSFDKSRCTKCGECKGICPAKAISMSSFPTVDRKKCITCYSCHEVCEHNAVIIKKSALG</sequence>
<keyword evidence="2" id="KW-0004">4Fe-4S</keyword>
<dbReference type="EMBL" id="DSTX01000013">
    <property type="protein sequence ID" value="HFK21119.1"/>
    <property type="molecule type" value="Genomic_DNA"/>
</dbReference>
<dbReference type="InterPro" id="IPR007160">
    <property type="entry name" value="DUF362"/>
</dbReference>
<dbReference type="PANTHER" id="PTHR43687">
    <property type="entry name" value="ADENYLYLSULFATE REDUCTASE, BETA SUBUNIT"/>
    <property type="match status" value="1"/>
</dbReference>
<dbReference type="Pfam" id="PF13237">
    <property type="entry name" value="Fer4_10"/>
    <property type="match status" value="1"/>
</dbReference>
<evidence type="ECO:0000256" key="4">
    <source>
        <dbReference type="ARBA" id="ARBA00022737"/>
    </source>
</evidence>
<evidence type="ECO:0000313" key="9">
    <source>
        <dbReference type="EMBL" id="HFK21119.1"/>
    </source>
</evidence>
<feature type="domain" description="4Fe-4S ferredoxin-type" evidence="8">
    <location>
        <begin position="332"/>
        <end position="359"/>
    </location>
</feature>
<evidence type="ECO:0000256" key="2">
    <source>
        <dbReference type="ARBA" id="ARBA00022485"/>
    </source>
</evidence>
<dbReference type="InterPro" id="IPR017900">
    <property type="entry name" value="4Fe4S_Fe_S_CS"/>
</dbReference>
<keyword evidence="6" id="KW-0408">Iron</keyword>
<evidence type="ECO:0000256" key="7">
    <source>
        <dbReference type="ARBA" id="ARBA00023014"/>
    </source>
</evidence>
<organism evidence="9">
    <name type="scientific">Candidatus Methanomethylicus mesodigestus</name>
    <dbReference type="NCBI Taxonomy" id="1867258"/>
    <lineage>
        <taxon>Archaea</taxon>
        <taxon>Thermoproteota</taxon>
        <taxon>Methanosuratincolia</taxon>
        <taxon>Candidatus Methanomethylicales</taxon>
        <taxon>Candidatus Methanomethylicaceae</taxon>
        <taxon>Candidatus Methanomethylicus</taxon>
    </lineage>
</organism>
<proteinExistence type="predicted"/>
<evidence type="ECO:0000256" key="5">
    <source>
        <dbReference type="ARBA" id="ARBA00022982"/>
    </source>
</evidence>
<reference evidence="9" key="1">
    <citation type="journal article" date="2020" name="mSystems">
        <title>Genome- and Community-Level Interaction Insights into Carbon Utilization and Element Cycling Functions of Hydrothermarchaeota in Hydrothermal Sediment.</title>
        <authorList>
            <person name="Zhou Z."/>
            <person name="Liu Y."/>
            <person name="Xu W."/>
            <person name="Pan J."/>
            <person name="Luo Z.H."/>
            <person name="Li M."/>
        </authorList>
    </citation>
    <scope>NUCLEOTIDE SEQUENCE [LARGE SCALE GENOMIC DNA]</scope>
    <source>
        <strain evidence="9">SpSt-468</strain>
    </source>
</reference>
<evidence type="ECO:0000259" key="8">
    <source>
        <dbReference type="PROSITE" id="PS51379"/>
    </source>
</evidence>
<protein>
    <submittedName>
        <fullName evidence="9">DUF362 domain-containing protein</fullName>
    </submittedName>
</protein>
<keyword evidence="7" id="KW-0411">Iron-sulfur</keyword>
<dbReference type="GO" id="GO:0051539">
    <property type="term" value="F:4 iron, 4 sulfur cluster binding"/>
    <property type="evidence" value="ECO:0007669"/>
    <property type="project" value="UniProtKB-KW"/>
</dbReference>
<keyword evidence="5" id="KW-0249">Electron transport</keyword>